<dbReference type="HAMAP" id="MF_00336">
    <property type="entry name" value="BioD"/>
    <property type="match status" value="1"/>
</dbReference>
<comment type="subcellular location">
    <subcellularLocation>
        <location evidence="9">Cytoplasm</location>
    </subcellularLocation>
</comment>
<dbReference type="GO" id="GO:0009102">
    <property type="term" value="P:biotin biosynthetic process"/>
    <property type="evidence" value="ECO:0007669"/>
    <property type="project" value="UniProtKB-UniRule"/>
</dbReference>
<name>A0A379MTD1_9BACT</name>
<dbReference type="RefSeq" id="WP_027291406.1">
    <property type="nucleotide sequence ID" value="NZ_UGVL01000001.1"/>
</dbReference>
<proteinExistence type="inferred from homology"/>
<dbReference type="PANTHER" id="PTHR43210">
    <property type="entry name" value="DETHIOBIOTIN SYNTHETASE"/>
    <property type="match status" value="1"/>
</dbReference>
<dbReference type="GO" id="GO:0000287">
    <property type="term" value="F:magnesium ion binding"/>
    <property type="evidence" value="ECO:0007669"/>
    <property type="project" value="UniProtKB-UniRule"/>
</dbReference>
<evidence type="ECO:0000256" key="5">
    <source>
        <dbReference type="ARBA" id="ARBA00022756"/>
    </source>
</evidence>
<dbReference type="STRING" id="880526.GCA_000427365_01792"/>
<evidence type="ECO:0000313" key="11">
    <source>
        <dbReference type="Proteomes" id="UP000255233"/>
    </source>
</evidence>
<gene>
    <name evidence="9 10" type="primary">bioD</name>
    <name evidence="10" type="ORF">NCTC11190_02026</name>
</gene>
<evidence type="ECO:0000313" key="10">
    <source>
        <dbReference type="EMBL" id="SUE34793.1"/>
    </source>
</evidence>
<dbReference type="GO" id="GO:0004141">
    <property type="term" value="F:dethiobiotin synthase activity"/>
    <property type="evidence" value="ECO:0007669"/>
    <property type="project" value="UniProtKB-UniRule"/>
</dbReference>
<dbReference type="EC" id="6.3.3.3" evidence="9"/>
<dbReference type="SUPFAM" id="SSF52540">
    <property type="entry name" value="P-loop containing nucleoside triphosphate hydrolases"/>
    <property type="match status" value="1"/>
</dbReference>
<protein>
    <recommendedName>
        <fullName evidence="9">ATP-dependent dethiobiotin synthetase BioD</fullName>
        <ecNumber evidence="9">6.3.3.3</ecNumber>
    </recommendedName>
    <alternativeName>
        <fullName evidence="9">DTB synthetase</fullName>
        <shortName evidence="9">DTBS</shortName>
    </alternativeName>
    <alternativeName>
        <fullName evidence="9">Dethiobiotin synthase</fullName>
    </alternativeName>
</protein>
<feature type="binding site" evidence="9">
    <location>
        <position position="46"/>
    </location>
    <ligand>
        <name>substrate</name>
    </ligand>
</feature>
<keyword evidence="11" id="KW-1185">Reference proteome</keyword>
<feature type="binding site" evidence="9">
    <location>
        <position position="54"/>
    </location>
    <ligand>
        <name>Mg(2+)</name>
        <dbReference type="ChEBI" id="CHEBI:18420"/>
    </ligand>
</feature>
<dbReference type="Proteomes" id="UP000255233">
    <property type="component" value="Unassembled WGS sequence"/>
</dbReference>
<feature type="binding site" evidence="9">
    <location>
        <begin position="119"/>
        <end position="122"/>
    </location>
    <ligand>
        <name>ATP</name>
        <dbReference type="ChEBI" id="CHEBI:30616"/>
    </ligand>
</feature>
<accession>A0A379MTD1</accession>
<keyword evidence="3 9" id="KW-0479">Metal-binding</keyword>
<evidence type="ECO:0000256" key="3">
    <source>
        <dbReference type="ARBA" id="ARBA00022723"/>
    </source>
</evidence>
<keyword evidence="6 9" id="KW-0067">ATP-binding</keyword>
<evidence type="ECO:0000256" key="2">
    <source>
        <dbReference type="ARBA" id="ARBA00022598"/>
    </source>
</evidence>
<organism evidence="10 11">
    <name type="scientific">Rikenella microfusus</name>
    <dbReference type="NCBI Taxonomy" id="28139"/>
    <lineage>
        <taxon>Bacteria</taxon>
        <taxon>Pseudomonadati</taxon>
        <taxon>Bacteroidota</taxon>
        <taxon>Bacteroidia</taxon>
        <taxon>Bacteroidales</taxon>
        <taxon>Rikenellaceae</taxon>
        <taxon>Rikenella</taxon>
    </lineage>
</organism>
<evidence type="ECO:0000256" key="6">
    <source>
        <dbReference type="ARBA" id="ARBA00022840"/>
    </source>
</evidence>
<keyword evidence="5 9" id="KW-0093">Biotin biosynthesis</keyword>
<evidence type="ECO:0000256" key="4">
    <source>
        <dbReference type="ARBA" id="ARBA00022741"/>
    </source>
</evidence>
<keyword evidence="7 9" id="KW-0460">Magnesium</keyword>
<dbReference type="OrthoDB" id="9802097at2"/>
<comment type="catalytic activity">
    <reaction evidence="8">
        <text>(7R,8S)-8-amino-7-(carboxyamino)nonanoate + ATP = (4R,5S)-dethiobiotin + ADP + phosphate + H(+)</text>
        <dbReference type="Rhea" id="RHEA:63684"/>
        <dbReference type="ChEBI" id="CHEBI:15378"/>
        <dbReference type="ChEBI" id="CHEBI:30616"/>
        <dbReference type="ChEBI" id="CHEBI:43474"/>
        <dbReference type="ChEBI" id="CHEBI:149470"/>
        <dbReference type="ChEBI" id="CHEBI:149473"/>
        <dbReference type="ChEBI" id="CHEBI:456216"/>
    </reaction>
</comment>
<feature type="binding site" evidence="9">
    <location>
        <begin position="17"/>
        <end position="22"/>
    </location>
    <ligand>
        <name>ATP</name>
        <dbReference type="ChEBI" id="CHEBI:30616"/>
    </ligand>
</feature>
<keyword evidence="4 9" id="KW-0547">Nucleotide-binding</keyword>
<comment type="pathway">
    <text evidence="9">Cofactor biosynthesis; biotin biosynthesis; biotin from 7,8-diaminononanoate: step 1/2.</text>
</comment>
<dbReference type="PANTHER" id="PTHR43210:SF2">
    <property type="entry name" value="ATP-DEPENDENT DETHIOBIOTIN SYNTHETASE BIOD 2"/>
    <property type="match status" value="1"/>
</dbReference>
<keyword evidence="2 9" id="KW-0436">Ligase</keyword>
<dbReference type="AlphaFoldDB" id="A0A379MTD1"/>
<comment type="similarity">
    <text evidence="9">Belongs to the dethiobiotin synthetase family.</text>
</comment>
<dbReference type="Gene3D" id="3.40.50.300">
    <property type="entry name" value="P-loop containing nucleotide triphosphate hydrolases"/>
    <property type="match status" value="1"/>
</dbReference>
<sequence length="224" mass="24415">MTLLPHGVYFVSGIDTDAGKSYATGILARMLAEQGERVITQKFIQTGNTDASEDIALHRRLMGIPLQPADLDRTTCPVVYRFPASPHLAAALEETRVDTSVIAAATQKLAERYDIVLVEGAGGLLVPLAPFAPAGEPHQYLTADYVAEHDLPLLFVTSARLGSLNHTLLSFEACRARNIRIAAVLWKLYPEGDPVIAADTRAYIADYLRVYYPQARIVDIPKGA</sequence>
<evidence type="ECO:0000256" key="7">
    <source>
        <dbReference type="ARBA" id="ARBA00022842"/>
    </source>
</evidence>
<comment type="cofactor">
    <cofactor evidence="9">
        <name>Mg(2+)</name>
        <dbReference type="ChEBI" id="CHEBI:18420"/>
    </cofactor>
</comment>
<comment type="subunit">
    <text evidence="9">Homodimer.</text>
</comment>
<keyword evidence="1 9" id="KW-0963">Cytoplasm</keyword>
<dbReference type="EMBL" id="UGVL01000001">
    <property type="protein sequence ID" value="SUE34793.1"/>
    <property type="molecule type" value="Genomic_DNA"/>
</dbReference>
<comment type="catalytic activity">
    <reaction evidence="9">
        <text>(7R,8S)-7,8-diammoniononanoate + CO2 + ATP = (4R,5S)-dethiobiotin + ADP + phosphate + 3 H(+)</text>
        <dbReference type="Rhea" id="RHEA:15805"/>
        <dbReference type="ChEBI" id="CHEBI:15378"/>
        <dbReference type="ChEBI" id="CHEBI:16526"/>
        <dbReference type="ChEBI" id="CHEBI:30616"/>
        <dbReference type="ChEBI" id="CHEBI:43474"/>
        <dbReference type="ChEBI" id="CHEBI:149469"/>
        <dbReference type="ChEBI" id="CHEBI:149473"/>
        <dbReference type="ChEBI" id="CHEBI:456216"/>
        <dbReference type="EC" id="6.3.3.3"/>
    </reaction>
</comment>
<dbReference type="InterPro" id="IPR004472">
    <property type="entry name" value="DTB_synth_BioD"/>
</dbReference>
<evidence type="ECO:0000256" key="9">
    <source>
        <dbReference type="HAMAP-Rule" id="MF_00336"/>
    </source>
</evidence>
<evidence type="ECO:0000256" key="8">
    <source>
        <dbReference type="ARBA" id="ARBA00047386"/>
    </source>
</evidence>
<dbReference type="GO" id="GO:0005524">
    <property type="term" value="F:ATP binding"/>
    <property type="evidence" value="ECO:0007669"/>
    <property type="project" value="UniProtKB-UniRule"/>
</dbReference>
<feature type="binding site" evidence="9">
    <location>
        <position position="21"/>
    </location>
    <ligand>
        <name>Mg(2+)</name>
        <dbReference type="ChEBI" id="CHEBI:18420"/>
    </ligand>
</feature>
<feature type="binding site" evidence="9">
    <location>
        <position position="119"/>
    </location>
    <ligand>
        <name>Mg(2+)</name>
        <dbReference type="ChEBI" id="CHEBI:18420"/>
    </ligand>
</feature>
<comment type="caution">
    <text evidence="9">Lacks conserved residue(s) required for the propagation of feature annotation.</text>
</comment>
<feature type="active site" evidence="9">
    <location>
        <position position="42"/>
    </location>
</feature>
<dbReference type="PIRSF" id="PIRSF006755">
    <property type="entry name" value="DTB_synth"/>
    <property type="match status" value="1"/>
</dbReference>
<dbReference type="NCBIfam" id="TIGR00347">
    <property type="entry name" value="bioD"/>
    <property type="match status" value="1"/>
</dbReference>
<dbReference type="GO" id="GO:0005829">
    <property type="term" value="C:cytosol"/>
    <property type="evidence" value="ECO:0007669"/>
    <property type="project" value="TreeGrafter"/>
</dbReference>
<dbReference type="Pfam" id="PF13500">
    <property type="entry name" value="AAA_26"/>
    <property type="match status" value="1"/>
</dbReference>
<dbReference type="CDD" id="cd03109">
    <property type="entry name" value="DTBS"/>
    <property type="match status" value="1"/>
</dbReference>
<dbReference type="InterPro" id="IPR027417">
    <property type="entry name" value="P-loop_NTPase"/>
</dbReference>
<evidence type="ECO:0000256" key="1">
    <source>
        <dbReference type="ARBA" id="ARBA00022490"/>
    </source>
</evidence>
<comment type="function">
    <text evidence="9">Catalyzes a mechanistically unusual reaction, the ATP-dependent insertion of CO2 between the N7 and N8 nitrogen atoms of 7,8-diaminopelargonic acid (DAPA, also called 7,8-diammoniononanoate) to form a ureido ring.</text>
</comment>
<reference evidence="10 11" key="1">
    <citation type="submission" date="2018-06" db="EMBL/GenBank/DDBJ databases">
        <authorList>
            <consortium name="Pathogen Informatics"/>
            <person name="Doyle S."/>
        </authorList>
    </citation>
    <scope>NUCLEOTIDE SEQUENCE [LARGE SCALE GENOMIC DNA]</scope>
    <source>
        <strain evidence="10 11">NCTC11190</strain>
    </source>
</reference>
<dbReference type="UniPathway" id="UPA00078">
    <property type="reaction ID" value="UER00161"/>
</dbReference>
<feature type="binding site" evidence="9">
    <location>
        <position position="54"/>
    </location>
    <ligand>
        <name>ATP</name>
        <dbReference type="ChEBI" id="CHEBI:30616"/>
    </ligand>
</feature>